<proteinExistence type="predicted"/>
<dbReference type="Proteomes" id="UP000694925">
    <property type="component" value="Unplaced"/>
</dbReference>
<reference evidence="4" key="1">
    <citation type="submission" date="2025-08" db="UniProtKB">
        <authorList>
            <consortium name="RefSeq"/>
        </authorList>
    </citation>
    <scope>IDENTIFICATION</scope>
    <source>
        <tissue evidence="4">Whole body</tissue>
    </source>
</reference>
<protein>
    <submittedName>
        <fullName evidence="4">Uncharacterized protein LOC108627659</fullName>
    </submittedName>
</protein>
<feature type="domain" description="Homologous recombination OB-fold protein OB-fold" evidence="2">
    <location>
        <begin position="268"/>
        <end position="353"/>
    </location>
</feature>
<dbReference type="GeneID" id="108627659"/>
<dbReference type="AlphaFoldDB" id="A0AAJ7J4F6"/>
<dbReference type="RefSeq" id="XP_017884484.1">
    <property type="nucleotide sequence ID" value="XM_018028995.2"/>
</dbReference>
<keyword evidence="3" id="KW-1185">Reference proteome</keyword>
<feature type="region of interest" description="Disordered" evidence="1">
    <location>
        <begin position="442"/>
        <end position="488"/>
    </location>
</feature>
<name>A0AAJ7J4F6_9HYME</name>
<organism evidence="3 4">
    <name type="scientific">Ceratina calcarata</name>
    <dbReference type="NCBI Taxonomy" id="156304"/>
    <lineage>
        <taxon>Eukaryota</taxon>
        <taxon>Metazoa</taxon>
        <taxon>Ecdysozoa</taxon>
        <taxon>Arthropoda</taxon>
        <taxon>Hexapoda</taxon>
        <taxon>Insecta</taxon>
        <taxon>Pterygota</taxon>
        <taxon>Neoptera</taxon>
        <taxon>Endopterygota</taxon>
        <taxon>Hymenoptera</taxon>
        <taxon>Apocrita</taxon>
        <taxon>Aculeata</taxon>
        <taxon>Apoidea</taxon>
        <taxon>Anthophila</taxon>
        <taxon>Apidae</taxon>
        <taxon>Ceratina</taxon>
        <taxon>Zadontomerus</taxon>
    </lineage>
</organism>
<accession>A0AAJ7J4F6</accession>
<feature type="region of interest" description="Disordered" evidence="1">
    <location>
        <begin position="82"/>
        <end position="104"/>
    </location>
</feature>
<dbReference type="Pfam" id="PF15072">
    <property type="entry name" value="HROB"/>
    <property type="match status" value="1"/>
</dbReference>
<dbReference type="InterPro" id="IPR028045">
    <property type="entry name" value="HROB"/>
</dbReference>
<feature type="compositionally biased region" description="Basic and acidic residues" evidence="1">
    <location>
        <begin position="442"/>
        <end position="469"/>
    </location>
</feature>
<evidence type="ECO:0000259" key="2">
    <source>
        <dbReference type="Pfam" id="PF15072"/>
    </source>
</evidence>
<evidence type="ECO:0000256" key="1">
    <source>
        <dbReference type="SAM" id="MobiDB-lite"/>
    </source>
</evidence>
<dbReference type="InterPro" id="IPR058570">
    <property type="entry name" value="HROB_OB"/>
</dbReference>
<evidence type="ECO:0000313" key="3">
    <source>
        <dbReference type="Proteomes" id="UP000694925"/>
    </source>
</evidence>
<feature type="region of interest" description="Disordered" evidence="1">
    <location>
        <begin position="35"/>
        <end position="64"/>
    </location>
</feature>
<dbReference type="KEGG" id="ccal:108627659"/>
<dbReference type="GO" id="GO:0000725">
    <property type="term" value="P:recombinational repair"/>
    <property type="evidence" value="ECO:0007669"/>
    <property type="project" value="InterPro"/>
</dbReference>
<dbReference type="PANTHER" id="PTHR14523:SF1">
    <property type="entry name" value="HOMOLOGOUS RECOMBINATION OB-FOLD PROTEIN"/>
    <property type="match status" value="1"/>
</dbReference>
<sequence length="521" mass="58048">MFESNDWDLDQDLLNDVDAKAFDYYYQLDDQNTATKKRKLDTDGSSACLPNTDSLETGAVDKGKDKQSRKNLILKLFNKNSSDKNVSQGASTKPTTSCDDPSNQTNIKSIQDCESTQLPRKKLILNILQKNNSRSQEITEPNHTEKLRSKTVVSDRENNATLKNDVFKSPQKKMTLIRKFPGPAGLLPDDMDHNVACFSYLKSLEESEAREDKTSTKLPEYCSQNTTNLFTEGAWQLMLNDLPDSFLNGYDIASVKQKAALNSRGDIKVKFLAGIVEQIDYNYENPPIVLKDFSDSIRGIVHKDISLKYPGLLESNVVLLLRDVGLLKIPGISTANKYQILISPSSLLAIYARSGTVERTEHMESIFGGSVDRRKAQGRTFASDTNTQNASHDKKLNKFDDDDTDIPIDLGSDLSFQFLSEITDLRNDFDASISKIVTEKPKKKEDLGGSLGEKKNLSSDDKGRTKVEDLSGGSKPSVCNPDENENVLGNCETAKTKKASEKRLTDVDSDDELLSQMDIDF</sequence>
<evidence type="ECO:0000313" key="4">
    <source>
        <dbReference type="RefSeq" id="XP_017884484.1"/>
    </source>
</evidence>
<dbReference type="PANTHER" id="PTHR14523">
    <property type="entry name" value="UNCHARACTERIZED PROTEIN C17ORF53 HOMOLOG"/>
    <property type="match status" value="1"/>
</dbReference>
<feature type="compositionally biased region" description="Polar residues" evidence="1">
    <location>
        <begin position="43"/>
        <end position="55"/>
    </location>
</feature>
<gene>
    <name evidence="4" type="primary">LOC108627659</name>
</gene>